<dbReference type="GO" id="GO:0050660">
    <property type="term" value="F:flavin adenine dinucleotide binding"/>
    <property type="evidence" value="ECO:0007669"/>
    <property type="project" value="TreeGrafter"/>
</dbReference>
<accession>A0A9P8FIX8</accession>
<reference evidence="6" key="2">
    <citation type="submission" date="2021-08" db="EMBL/GenBank/DDBJ databases">
        <authorList>
            <person name="Gostincar C."/>
            <person name="Sun X."/>
            <person name="Song Z."/>
            <person name="Gunde-Cimerman N."/>
        </authorList>
    </citation>
    <scope>NUCLEOTIDE SEQUENCE</scope>
    <source>
        <strain evidence="6">EXF-9298</strain>
    </source>
</reference>
<dbReference type="Proteomes" id="UP000729357">
    <property type="component" value="Unassembled WGS sequence"/>
</dbReference>
<evidence type="ECO:0000256" key="2">
    <source>
        <dbReference type="ARBA" id="ARBA00022630"/>
    </source>
</evidence>
<reference evidence="6" key="1">
    <citation type="journal article" date="2021" name="J Fungi (Basel)">
        <title>Virulence traits and population genomics of the black yeast Aureobasidium melanogenum.</title>
        <authorList>
            <person name="Cernosa A."/>
            <person name="Sun X."/>
            <person name="Gostincar C."/>
            <person name="Fang C."/>
            <person name="Gunde-Cimerman N."/>
            <person name="Song Z."/>
        </authorList>
    </citation>
    <scope>NUCLEOTIDE SEQUENCE</scope>
    <source>
        <strain evidence="6">EXF-9298</strain>
    </source>
</reference>
<dbReference type="Pfam" id="PF07992">
    <property type="entry name" value="Pyr_redox_2"/>
    <property type="match status" value="1"/>
</dbReference>
<proteinExistence type="inferred from homology"/>
<dbReference type="GO" id="GO:0004174">
    <property type="term" value="F:electron-transferring-flavoprotein dehydrogenase activity"/>
    <property type="evidence" value="ECO:0007669"/>
    <property type="project" value="TreeGrafter"/>
</dbReference>
<name>A0A9P8FIX8_AURME</name>
<evidence type="ECO:0000313" key="6">
    <source>
        <dbReference type="EMBL" id="KAG9972939.1"/>
    </source>
</evidence>
<evidence type="ECO:0000256" key="4">
    <source>
        <dbReference type="ARBA" id="ARBA00023002"/>
    </source>
</evidence>
<keyword evidence="2" id="KW-0285">Flavoprotein</keyword>
<dbReference type="SUPFAM" id="SSF51905">
    <property type="entry name" value="FAD/NAD(P)-binding domain"/>
    <property type="match status" value="2"/>
</dbReference>
<evidence type="ECO:0000313" key="7">
    <source>
        <dbReference type="Proteomes" id="UP000729357"/>
    </source>
</evidence>
<dbReference type="AlphaFoldDB" id="A0A9P8FIX8"/>
<sequence>MMRTEPNSFRLSSSLEDAQHGKRFVINGGSFAGIRTAHGILKQIPTARVTLINPSSQFFYNIASPRILAKSSAFQPEQYLINIPNLLARHDSTLFRFVEGLATAIDEQHRVVKLANLDKIPYDYLIIASGSTTQPTEGLDSDMAPWKARQDGQTLECMMESQKNIAAAEYIVTCDAGPVGVKFAGEIADVLRKDGKNRSVTLISGTTTILPRVDERVGRHAMAILTRQGVKVVRESKVVLAHRDISSSKGTINLQEGTTMSSDCFISTTGLLPNNKFLPSHFLDEQGWTKVDMYLRAVSAVATNENLSRVYAIGNIVAYQPRTVRALNEQLPVILATLEADLHAMSPGEKLSLTYPPSPITSIMIPIEDSAGTGLIFGMVPWELVIWLIKGRNFLIPYIHRFLSW</sequence>
<dbReference type="InterPro" id="IPR023753">
    <property type="entry name" value="FAD/NAD-binding_dom"/>
</dbReference>
<evidence type="ECO:0000256" key="1">
    <source>
        <dbReference type="ARBA" id="ARBA00006442"/>
    </source>
</evidence>
<keyword evidence="7" id="KW-1185">Reference proteome</keyword>
<keyword evidence="3" id="KW-0274">FAD</keyword>
<dbReference type="Gene3D" id="3.50.50.100">
    <property type="match status" value="1"/>
</dbReference>
<dbReference type="GO" id="GO:0005737">
    <property type="term" value="C:cytoplasm"/>
    <property type="evidence" value="ECO:0007669"/>
    <property type="project" value="TreeGrafter"/>
</dbReference>
<dbReference type="InterPro" id="IPR036188">
    <property type="entry name" value="FAD/NAD-bd_sf"/>
</dbReference>
<comment type="caution">
    <text evidence="6">The sequence shown here is derived from an EMBL/GenBank/DDBJ whole genome shotgun (WGS) entry which is preliminary data.</text>
</comment>
<dbReference type="EMBL" id="JAHFXS010002303">
    <property type="protein sequence ID" value="KAG9972939.1"/>
    <property type="molecule type" value="Genomic_DNA"/>
</dbReference>
<gene>
    <name evidence="6" type="ORF">KCU98_g12948</name>
</gene>
<comment type="similarity">
    <text evidence="1">Belongs to the FAD-dependent oxidoreductase family.</text>
</comment>
<evidence type="ECO:0000259" key="5">
    <source>
        <dbReference type="Pfam" id="PF07992"/>
    </source>
</evidence>
<protein>
    <submittedName>
        <fullName evidence="6">FAD/NAD(P)-binding domain-containing protein</fullName>
    </submittedName>
</protein>
<dbReference type="PANTHER" id="PTHR43735:SF3">
    <property type="entry name" value="FERROPTOSIS SUPPRESSOR PROTEIN 1"/>
    <property type="match status" value="1"/>
</dbReference>
<organism evidence="6 7">
    <name type="scientific">Aureobasidium melanogenum</name>
    <name type="common">Aureobasidium pullulans var. melanogenum</name>
    <dbReference type="NCBI Taxonomy" id="46634"/>
    <lineage>
        <taxon>Eukaryota</taxon>
        <taxon>Fungi</taxon>
        <taxon>Dikarya</taxon>
        <taxon>Ascomycota</taxon>
        <taxon>Pezizomycotina</taxon>
        <taxon>Dothideomycetes</taxon>
        <taxon>Dothideomycetidae</taxon>
        <taxon>Dothideales</taxon>
        <taxon>Saccotheciaceae</taxon>
        <taxon>Aureobasidium</taxon>
    </lineage>
</organism>
<keyword evidence="4" id="KW-0560">Oxidoreductase</keyword>
<feature type="domain" description="FAD/NAD(P)-binding" evidence="5">
    <location>
        <begin position="23"/>
        <end position="324"/>
    </location>
</feature>
<feature type="non-terminal residue" evidence="6">
    <location>
        <position position="405"/>
    </location>
</feature>
<evidence type="ECO:0000256" key="3">
    <source>
        <dbReference type="ARBA" id="ARBA00022827"/>
    </source>
</evidence>
<dbReference type="PANTHER" id="PTHR43735">
    <property type="entry name" value="APOPTOSIS-INDUCING FACTOR 1"/>
    <property type="match status" value="1"/>
</dbReference>